<evidence type="ECO:0000256" key="2">
    <source>
        <dbReference type="SAM" id="MobiDB-lite"/>
    </source>
</evidence>
<feature type="region of interest" description="Disordered" evidence="2">
    <location>
        <begin position="26"/>
        <end position="63"/>
    </location>
</feature>
<dbReference type="GeneID" id="25742822"/>
<keyword evidence="4" id="KW-1185">Reference proteome</keyword>
<dbReference type="Gene3D" id="3.40.50.300">
    <property type="entry name" value="P-loop containing nucleotide triphosphate hydrolases"/>
    <property type="match status" value="1"/>
</dbReference>
<evidence type="ECO:0000256" key="1">
    <source>
        <dbReference type="ARBA" id="ARBA00006997"/>
    </source>
</evidence>
<gene>
    <name evidence="3" type="ORF">MNEG_9947</name>
</gene>
<organism evidence="3 4">
    <name type="scientific">Monoraphidium neglectum</name>
    <dbReference type="NCBI Taxonomy" id="145388"/>
    <lineage>
        <taxon>Eukaryota</taxon>
        <taxon>Viridiplantae</taxon>
        <taxon>Chlorophyta</taxon>
        <taxon>core chlorophytes</taxon>
        <taxon>Chlorophyceae</taxon>
        <taxon>CS clade</taxon>
        <taxon>Sphaeropleales</taxon>
        <taxon>Selenastraceae</taxon>
        <taxon>Monoraphidium</taxon>
    </lineage>
</organism>
<proteinExistence type="inferred from homology"/>
<reference evidence="3 4" key="1">
    <citation type="journal article" date="2013" name="BMC Genomics">
        <title>Reconstruction of the lipid metabolism for the microalga Monoraphidium neglectum from its genome sequence reveals characteristics suitable for biofuel production.</title>
        <authorList>
            <person name="Bogen C."/>
            <person name="Al-Dilaimi A."/>
            <person name="Albersmeier A."/>
            <person name="Wichmann J."/>
            <person name="Grundmann M."/>
            <person name="Rupp O."/>
            <person name="Lauersen K.J."/>
            <person name="Blifernez-Klassen O."/>
            <person name="Kalinowski J."/>
            <person name="Goesmann A."/>
            <person name="Mussgnug J.H."/>
            <person name="Kruse O."/>
        </authorList>
    </citation>
    <scope>NUCLEOTIDE SEQUENCE [LARGE SCALE GENOMIC DNA]</scope>
    <source>
        <strain evidence="3 4">SAG 48.87</strain>
    </source>
</reference>
<evidence type="ECO:0000313" key="4">
    <source>
        <dbReference type="Proteomes" id="UP000054498"/>
    </source>
</evidence>
<dbReference type="EC" id="2.7.1.71" evidence="3"/>
<comment type="similarity">
    <text evidence="1">Belongs to the shikimate kinase family.</text>
</comment>
<dbReference type="PANTHER" id="PTHR21087:SF16">
    <property type="entry name" value="SHIKIMATE KINASE 1, CHLOROPLASTIC"/>
    <property type="match status" value="1"/>
</dbReference>
<dbReference type="STRING" id="145388.A0A0D2MAS9"/>
<protein>
    <submittedName>
        <fullName evidence="3">Shikimate kinase-related protein</fullName>
        <ecNumber evidence="3">2.7.1.71</ecNumber>
    </submittedName>
</protein>
<dbReference type="KEGG" id="mng:MNEG_9947"/>
<dbReference type="AlphaFoldDB" id="A0A0D2MAS9"/>
<accession>A0A0D2MAS9</accession>
<name>A0A0D2MAS9_9CHLO</name>
<feature type="region of interest" description="Disordered" evidence="2">
    <location>
        <begin position="285"/>
        <end position="307"/>
    </location>
</feature>
<dbReference type="EMBL" id="KK102342">
    <property type="protein sequence ID" value="KIY98016.1"/>
    <property type="molecule type" value="Genomic_DNA"/>
</dbReference>
<sequence length="307" mass="32329">MRAVAAPACTVGGKAILRATAADIQASAAPGPDSDAAPDGSTDSPIKPGTAAAPGAKPGEKKSNNMLLSEGLLSVSIAIIGDDTALNWSVCQALSKRIGWFPVSTSRVLCGMHKVESIDQLVERDGYDAVATYEGEMLRGMRDQRRCCVATLGDGASTRPEIYDTLDASLIIWIDEADQRAPKATSPARELWRAHTELPVRVAVPMGFSSKRRTVEDKAREIVGPLARGLLQMLKEDPQLPARKLLYGEMGYRGDWPQLMPPNWNPVLDRLGAGGAAGEEAALQQDGAQTQQVGGGGGDVGAGTVVS</sequence>
<keyword evidence="3" id="KW-0808">Transferase</keyword>
<dbReference type="OrthoDB" id="515366at2759"/>
<feature type="compositionally biased region" description="Low complexity" evidence="2">
    <location>
        <begin position="26"/>
        <end position="57"/>
    </location>
</feature>
<dbReference type="GO" id="GO:0005829">
    <property type="term" value="C:cytosol"/>
    <property type="evidence" value="ECO:0007669"/>
    <property type="project" value="TreeGrafter"/>
</dbReference>
<dbReference type="GO" id="GO:0004765">
    <property type="term" value="F:shikimate kinase activity"/>
    <property type="evidence" value="ECO:0007669"/>
    <property type="project" value="UniProtKB-EC"/>
</dbReference>
<dbReference type="RefSeq" id="XP_013897036.1">
    <property type="nucleotide sequence ID" value="XM_014041582.1"/>
</dbReference>
<keyword evidence="3" id="KW-0418">Kinase</keyword>
<evidence type="ECO:0000313" key="3">
    <source>
        <dbReference type="EMBL" id="KIY98016.1"/>
    </source>
</evidence>
<dbReference type="PANTHER" id="PTHR21087">
    <property type="entry name" value="SHIKIMATE KINASE"/>
    <property type="match status" value="1"/>
</dbReference>
<dbReference type="Proteomes" id="UP000054498">
    <property type="component" value="Unassembled WGS sequence"/>
</dbReference>
<dbReference type="InterPro" id="IPR027417">
    <property type="entry name" value="P-loop_NTPase"/>
</dbReference>